<sequence>DTSQKLPTADTAMNLVKPHVSPTATTKFTGPTREVPPEPAEKEQPSPPTPQLFEGSPSLGSGSVTWGNKKLITSSVTHSFGEKVPMTMTSAETPGDKLITSSVRHTLDQLQTPEQHSGSTIPTVIPIVGHPFDRHVPTSMNVQTRKVTMVSEDIFMDDKPATASEDPSTIPPTVGDSSDQCLQAAKGATRPSTPTSEGNHKVTPPPPRKSYALAPKLPMQETSNNQSDKTPEQEAHQTHHQSQQELDTTSTAPLLFSSSTQVVEPKEDQAQTLPKSTTGSPPSVSSSMGATAPGPSSLHVSVPLDTAGLTLEPSTPTYGAPPTTPPRKFIPGELPNNLDASPTVDLRDLPIADWCTLDSEFRSPQNLPYAEAHSHNWSMDEQWMRTRWHPKRYLRSQAPDGKDVTIPIPICNTTARLVDMMPCKEYEDMGLFVPMPRRKYWSSKEQSWGFGSGSGLAGGCGSNVTASSSSSTSFRVSETPVQKLGQEKPREKKKGSSPEEDKEVIVISDESDAEDQIPAAEAKEGPHKTNQATTTKSSNNDTSTVQAGKARAQEPLSSSSSSRSLWQESLIGDKSDQEITSKPASRKEKRKVIQAEKRALKVSKDKYSPSTEKEECEEREQREQECLEEGGGTSGAAPRQIRHDPQDEA</sequence>
<feature type="compositionally biased region" description="Low complexity" evidence="1">
    <location>
        <begin position="276"/>
        <end position="287"/>
    </location>
</feature>
<feature type="compositionally biased region" description="Basic and acidic residues" evidence="1">
    <location>
        <begin position="35"/>
        <end position="44"/>
    </location>
</feature>
<feature type="region of interest" description="Disordered" evidence="1">
    <location>
        <begin position="159"/>
        <end position="331"/>
    </location>
</feature>
<proteinExistence type="predicted"/>
<feature type="compositionally biased region" description="Low complexity" evidence="1">
    <location>
        <begin position="462"/>
        <end position="477"/>
    </location>
</feature>
<name>A0A9P5SAW2_9FUNG</name>
<reference evidence="2" key="1">
    <citation type="journal article" date="2020" name="Fungal Divers.">
        <title>Resolving the Mortierellaceae phylogeny through synthesis of multi-gene phylogenetics and phylogenomics.</title>
        <authorList>
            <person name="Vandepol N."/>
            <person name="Liber J."/>
            <person name="Desiro A."/>
            <person name="Na H."/>
            <person name="Kennedy M."/>
            <person name="Barry K."/>
            <person name="Grigoriev I.V."/>
            <person name="Miller A.N."/>
            <person name="O'Donnell K."/>
            <person name="Stajich J.E."/>
            <person name="Bonito G."/>
        </authorList>
    </citation>
    <scope>NUCLEOTIDE SEQUENCE</scope>
    <source>
        <strain evidence="2">NVP1</strain>
    </source>
</reference>
<feature type="region of interest" description="Disordered" evidence="1">
    <location>
        <begin position="461"/>
        <end position="649"/>
    </location>
</feature>
<evidence type="ECO:0000313" key="2">
    <source>
        <dbReference type="EMBL" id="KAF9315729.1"/>
    </source>
</evidence>
<evidence type="ECO:0000313" key="3">
    <source>
        <dbReference type="Proteomes" id="UP000696485"/>
    </source>
</evidence>
<accession>A0A9P5SAW2</accession>
<keyword evidence="3" id="KW-1185">Reference proteome</keyword>
<evidence type="ECO:0000256" key="1">
    <source>
        <dbReference type="SAM" id="MobiDB-lite"/>
    </source>
</evidence>
<feature type="non-terminal residue" evidence="2">
    <location>
        <position position="1"/>
    </location>
</feature>
<protein>
    <submittedName>
        <fullName evidence="2">Uncharacterized protein</fullName>
    </submittedName>
</protein>
<dbReference type="EMBL" id="JAAAUY010002055">
    <property type="protein sequence ID" value="KAF9315729.1"/>
    <property type="molecule type" value="Genomic_DNA"/>
</dbReference>
<feature type="compositionally biased region" description="Low complexity" evidence="1">
    <location>
        <begin position="533"/>
        <end position="544"/>
    </location>
</feature>
<dbReference type="Proteomes" id="UP000696485">
    <property type="component" value="Unassembled WGS sequence"/>
</dbReference>
<feature type="region of interest" description="Disordered" evidence="1">
    <location>
        <begin position="1"/>
        <end position="66"/>
    </location>
</feature>
<feature type="non-terminal residue" evidence="2">
    <location>
        <position position="649"/>
    </location>
</feature>
<comment type="caution">
    <text evidence="2">The sequence shown here is derived from an EMBL/GenBank/DDBJ whole genome shotgun (WGS) entry which is preliminary data.</text>
</comment>
<feature type="compositionally biased region" description="Basic and acidic residues" evidence="1">
    <location>
        <begin position="485"/>
        <end position="499"/>
    </location>
</feature>
<feature type="compositionally biased region" description="Basic and acidic residues" evidence="1">
    <location>
        <begin position="591"/>
        <end position="613"/>
    </location>
</feature>
<dbReference type="AlphaFoldDB" id="A0A9P5SAW2"/>
<organism evidence="2 3">
    <name type="scientific">Podila minutissima</name>
    <dbReference type="NCBI Taxonomy" id="64525"/>
    <lineage>
        <taxon>Eukaryota</taxon>
        <taxon>Fungi</taxon>
        <taxon>Fungi incertae sedis</taxon>
        <taxon>Mucoromycota</taxon>
        <taxon>Mortierellomycotina</taxon>
        <taxon>Mortierellomycetes</taxon>
        <taxon>Mortierellales</taxon>
        <taxon>Mortierellaceae</taxon>
        <taxon>Podila</taxon>
    </lineage>
</organism>
<gene>
    <name evidence="2" type="ORF">BG006_003701</name>
</gene>
<feature type="compositionally biased region" description="Polar residues" evidence="1">
    <location>
        <begin position="240"/>
        <end position="262"/>
    </location>
</feature>